<protein>
    <submittedName>
        <fullName evidence="1">Molecular chaperone Tir</fullName>
    </submittedName>
</protein>
<dbReference type="Pfam" id="PF22550">
    <property type="entry name" value="CesT_Tir_1"/>
    <property type="match status" value="1"/>
</dbReference>
<name>A0A401FW69_9BACT</name>
<dbReference type="Gene3D" id="3.30.1460.10">
    <property type="match status" value="1"/>
</dbReference>
<accession>A0A401FW69</accession>
<dbReference type="Proteomes" id="UP000288096">
    <property type="component" value="Unassembled WGS sequence"/>
</dbReference>
<proteinExistence type="predicted"/>
<comment type="caution">
    <text evidence="1">The sequence shown here is derived from an EMBL/GenBank/DDBJ whole genome shotgun (WGS) entry which is preliminary data.</text>
</comment>
<dbReference type="InterPro" id="IPR054345">
    <property type="entry name" value="Tir-like"/>
</dbReference>
<organism evidence="1 2">
    <name type="scientific">Desulfonema ishimotonii</name>
    <dbReference type="NCBI Taxonomy" id="45657"/>
    <lineage>
        <taxon>Bacteria</taxon>
        <taxon>Pseudomonadati</taxon>
        <taxon>Thermodesulfobacteriota</taxon>
        <taxon>Desulfobacteria</taxon>
        <taxon>Desulfobacterales</taxon>
        <taxon>Desulfococcaceae</taxon>
        <taxon>Desulfonema</taxon>
    </lineage>
</organism>
<dbReference type="RefSeq" id="WP_124328545.1">
    <property type="nucleotide sequence ID" value="NZ_BEXT01000001.1"/>
</dbReference>
<dbReference type="AlphaFoldDB" id="A0A401FW69"/>
<sequence length="133" mass="15144">MRGKGNFELVKAYLDDMDMAITEEDVENELVVVDNEDEGIKSMIIDCEEPIVIIEQLIMKVRPDDADFFKRLLQMNRELVHGAFVLDETGEMLLFRDTLQLENLDYNELEGSVKSLSLAMSEYGAELLTHAAV</sequence>
<dbReference type="SUPFAM" id="SSF69635">
    <property type="entry name" value="Type III secretory system chaperone-like"/>
    <property type="match status" value="1"/>
</dbReference>
<dbReference type="EMBL" id="BEXT01000001">
    <property type="protein sequence ID" value="GBC61232.1"/>
    <property type="molecule type" value="Genomic_DNA"/>
</dbReference>
<gene>
    <name evidence="1" type="ORF">DENIS_2192</name>
</gene>
<evidence type="ECO:0000313" key="2">
    <source>
        <dbReference type="Proteomes" id="UP000288096"/>
    </source>
</evidence>
<keyword evidence="2" id="KW-1185">Reference proteome</keyword>
<dbReference type="OrthoDB" id="361060at2"/>
<reference evidence="2" key="1">
    <citation type="submission" date="2017-11" db="EMBL/GenBank/DDBJ databases">
        <authorList>
            <person name="Watanabe M."/>
            <person name="Kojima H."/>
        </authorList>
    </citation>
    <scope>NUCLEOTIDE SEQUENCE [LARGE SCALE GENOMIC DNA]</scope>
    <source>
        <strain evidence="2">Tokyo 01</strain>
    </source>
</reference>
<evidence type="ECO:0000313" key="1">
    <source>
        <dbReference type="EMBL" id="GBC61232.1"/>
    </source>
</evidence>
<reference evidence="2" key="2">
    <citation type="submission" date="2019-01" db="EMBL/GenBank/DDBJ databases">
        <title>Genome sequence of Desulfonema ishimotonii strain Tokyo 01.</title>
        <authorList>
            <person name="Fukui M."/>
        </authorList>
    </citation>
    <scope>NUCLEOTIDE SEQUENCE [LARGE SCALE GENOMIC DNA]</scope>
    <source>
        <strain evidence="2">Tokyo 01</strain>
    </source>
</reference>